<reference evidence="2 3" key="1">
    <citation type="journal article" date="2018" name="Virol. J.">
        <title>Plasma virome of cattle from forest region revealed diverse small circular ssDNA viral genomes.</title>
        <authorList>
            <person name="Wang H."/>
            <person name="Li S."/>
            <person name="Mahmood A."/>
            <person name="Yang S."/>
            <person name="Wang X."/>
            <person name="Shen Q."/>
            <person name="Shan T."/>
            <person name="Deng X."/>
            <person name="Li J."/>
            <person name="Hua X."/>
            <person name="Cui L."/>
            <person name="Delwart E."/>
            <person name="Zhang W."/>
        </authorList>
    </citation>
    <scope>NUCLEOTIDE SEQUENCE [LARGE SCALE GENOMIC DNA]</scope>
    <source>
        <strain evidence="2 3">Bvch001</strain>
    </source>
</reference>
<name>A0A2L0HH20_9VIRU</name>
<protein>
    <submittedName>
        <fullName evidence="2">ORF3 protein</fullName>
    </submittedName>
</protein>
<dbReference type="Proteomes" id="UP000289226">
    <property type="component" value="Segment"/>
</dbReference>
<evidence type="ECO:0000313" key="3">
    <source>
        <dbReference type="Proteomes" id="UP000289226"/>
    </source>
</evidence>
<keyword evidence="1" id="KW-0812">Transmembrane</keyword>
<dbReference type="KEGG" id="vg:41701830"/>
<dbReference type="RefSeq" id="YP_009551945.1">
    <property type="nucleotide sequence ID" value="NC_040553.1"/>
</dbReference>
<evidence type="ECO:0000313" key="2">
    <source>
        <dbReference type="EMBL" id="AUX80744.1"/>
    </source>
</evidence>
<feature type="transmembrane region" description="Helical" evidence="1">
    <location>
        <begin position="69"/>
        <end position="90"/>
    </location>
</feature>
<proteinExistence type="predicted"/>
<keyword evidence="3" id="KW-1185">Reference proteome</keyword>
<keyword evidence="1" id="KW-1133">Transmembrane helix</keyword>
<sequence length="120" mass="13644">MRPSCTRTGIRFAQCLRSLDMIRRGTQSRVTRHRLPTMSTCVKEMSVRTMTGRRMSPEERSDTPNSRTLVLFIALIRALLVLITALIVLIQTTTEILSMVLPDCMELLVVPLALSEVIKW</sequence>
<dbReference type="EMBL" id="MF669478">
    <property type="protein sequence ID" value="AUX80744.1"/>
    <property type="molecule type" value="Genomic_DNA"/>
</dbReference>
<keyword evidence="1" id="KW-0472">Membrane</keyword>
<dbReference type="GeneID" id="41701830"/>
<accession>A0A2L0HH20</accession>
<organism evidence="2 3">
    <name type="scientific">Cattle blood-associated circovirus-like virus</name>
    <dbReference type="NCBI Taxonomy" id="2077298"/>
    <lineage>
        <taxon>Viruses</taxon>
        <taxon>Monodnaviria</taxon>
        <taxon>Shotokuvirae</taxon>
        <taxon>Cressdnaviricota</taxon>
        <taxon>Arfiviricetes</taxon>
        <taxon>Cremevirales</taxon>
        <taxon>Smacoviridae</taxon>
        <taxon>Porprismacovirus</taxon>
        <taxon>Porprismacovirus bovas2</taxon>
    </lineage>
</organism>
<evidence type="ECO:0000256" key="1">
    <source>
        <dbReference type="SAM" id="Phobius"/>
    </source>
</evidence>